<keyword evidence="4" id="KW-1185">Reference proteome</keyword>
<dbReference type="InterPro" id="IPR038734">
    <property type="entry name" value="YhaN_AAA"/>
</dbReference>
<reference evidence="3 4" key="1">
    <citation type="submission" date="2011-06" db="EMBL/GenBank/DDBJ databases">
        <title>The draft genome of Thiocapsa marina 5811.</title>
        <authorList>
            <consortium name="US DOE Joint Genome Institute (JGI-PGF)"/>
            <person name="Lucas S."/>
            <person name="Han J."/>
            <person name="Cheng J.-F."/>
            <person name="Goodwin L."/>
            <person name="Pitluck S."/>
            <person name="Peters L."/>
            <person name="Land M.L."/>
            <person name="Hauser L."/>
            <person name="Vogl K."/>
            <person name="Liu Z."/>
            <person name="Imhoff J."/>
            <person name="Thiel V."/>
            <person name="Frigaard N.-U."/>
            <person name="Bryant D."/>
            <person name="Woyke T.J."/>
        </authorList>
    </citation>
    <scope>NUCLEOTIDE SEQUENCE [LARGE SCALE GENOMIC DNA]</scope>
    <source>
        <strain evidence="3 4">5811</strain>
    </source>
</reference>
<dbReference type="eggNOG" id="COG0419">
    <property type="taxonomic scope" value="Bacteria"/>
</dbReference>
<dbReference type="Pfam" id="PF13514">
    <property type="entry name" value="AAA_27"/>
    <property type="match status" value="1"/>
</dbReference>
<evidence type="ECO:0000259" key="2">
    <source>
        <dbReference type="Pfam" id="PF13514"/>
    </source>
</evidence>
<dbReference type="eggNOG" id="COG4717">
    <property type="taxonomic scope" value="Bacteria"/>
</dbReference>
<dbReference type="PATRIC" id="fig|768671.3.peg.3508"/>
<sequence length="1180" mass="130642">MKILELDLRAFGPFTDHRLDLSGGREGLHLVFGPNEAGKSSALRALRGLLFGIQERTRDDFRHGKQELRLGGRLRNRNGEELAFLRRKGRKSTLLDPDGKAIGEDALSPFLGDVDDGLFERLFGIDYESLVGGGQTLLEERGREAEALFGAALGATAVRRVLDRLDQEANGLFLPRASKPRINVLIGELGETERRVREASLSVREWEQAKASLDRAIRELAAMDAEIAQMTLERSRLERIRRTLPDLVRMARLQEQLEGIGPVPVLAEDFAPRREEAVAKQARADEARANAQRRLDGLRVLVRELINAVSEDLLRESETIDDLRERFGSHRKAAQDRTELLAELARRESEASALLQQVRPDLARDPASADPPRLTPLLARRRRATDLGARKAAVIDALAKTRADLAETQERLGLRTGALAELPGEVYSTDLQTALDAARRAGDLDQTLIEERLALAAQHKACEQGLSALGLWSGGLADLLAAPLPDEESLRRFAEDTRALNEQRQALESKRSDTLTECLRCEEALRVLELSGSVPSEADLTQSRAHRDRGWSLVKRAWLGGEDVGAEARLYDTDAPLADAFEGALNGADEVADRLRREAGRVHERATTRARLEVAQHERDETERALADLTVSVTRFEEAWHGLWSPCGLTPLPPSEMLPWLARATRLRERIRQADEVRERIETREALRASHRAALLSALGALDTTLDPGSPALAVPELGGLIGLAEARRRAAEEGARVRLALEHEVAELQGRTRLLSRELSDAETAHAAWQADWTALMSELGLAPDAGPGEVSDDLQAIADAVAKIEAATLLRTRIAGIDRDAAAFFAQTQDCLGRLAVDLLGRPVEEAILTLYARLGEQRALKTRLEELRTQEERAEEDIRESETAIAAADRVLAELCRQAACEAPEQLPLIEERVRDRRRLAAELADVERALMRAGDGLGIEALAHEAFAVDQDRVVMRLAEIDARLEQELRPAHRVLIEEKADADRALKAMGGAGTAAALAEESQQLLAGIRTHAEQYVRLKLAARILRDEIERFRRQNSDPILGWTSRYFARLTCGAFSAVETDFDEADQPVLVGLRNSGERLRVEAMSTGTRDQLYLALRLANLEQYLQAAEPMPFVVDDILIQFDDERALATLATLADLSAKTQVILFSHHGRDIAQARKLDPGEERVWVHRLG</sequence>
<dbReference type="STRING" id="768671.ThimaDRAFT_3320"/>
<dbReference type="RefSeq" id="WP_007194192.1">
    <property type="nucleotide sequence ID" value="NZ_AFWV01000011.1"/>
</dbReference>
<evidence type="ECO:0000313" key="4">
    <source>
        <dbReference type="Proteomes" id="UP000005459"/>
    </source>
</evidence>
<keyword evidence="1" id="KW-0175">Coiled coil</keyword>
<dbReference type="PANTHER" id="PTHR41259">
    <property type="entry name" value="DOUBLE-STRAND BREAK REPAIR RAD50 ATPASE, PUTATIVE-RELATED"/>
    <property type="match status" value="1"/>
</dbReference>
<protein>
    <submittedName>
        <fullName evidence="3">SMC domain protein</fullName>
    </submittedName>
</protein>
<dbReference type="Proteomes" id="UP000005459">
    <property type="component" value="Unassembled WGS sequence"/>
</dbReference>
<feature type="coiled-coil region" evidence="1">
    <location>
        <begin position="605"/>
        <end position="632"/>
    </location>
</feature>
<organism evidence="3 4">
    <name type="scientific">Thiocapsa marina 5811</name>
    <dbReference type="NCBI Taxonomy" id="768671"/>
    <lineage>
        <taxon>Bacteria</taxon>
        <taxon>Pseudomonadati</taxon>
        <taxon>Pseudomonadota</taxon>
        <taxon>Gammaproteobacteria</taxon>
        <taxon>Chromatiales</taxon>
        <taxon>Chromatiaceae</taxon>
        <taxon>Thiocapsa</taxon>
    </lineage>
</organism>
<dbReference type="PANTHER" id="PTHR41259:SF1">
    <property type="entry name" value="DOUBLE-STRAND BREAK REPAIR RAD50 ATPASE, PUTATIVE-RELATED"/>
    <property type="match status" value="1"/>
</dbReference>
<accession>F9UEG7</accession>
<dbReference type="AlphaFoldDB" id="F9UEG7"/>
<feature type="coiled-coil region" evidence="1">
    <location>
        <begin position="189"/>
        <end position="240"/>
    </location>
</feature>
<feature type="domain" description="YhaN AAA" evidence="2">
    <location>
        <begin position="1"/>
        <end position="206"/>
    </location>
</feature>
<evidence type="ECO:0000256" key="1">
    <source>
        <dbReference type="SAM" id="Coils"/>
    </source>
</evidence>
<dbReference type="EMBL" id="AFWV01000011">
    <property type="protein sequence ID" value="EGV17288.1"/>
    <property type="molecule type" value="Genomic_DNA"/>
</dbReference>
<feature type="coiled-coil region" evidence="1">
    <location>
        <begin position="860"/>
        <end position="933"/>
    </location>
</feature>
<name>F9UEG7_9GAMM</name>
<evidence type="ECO:0000313" key="3">
    <source>
        <dbReference type="EMBL" id="EGV17288.1"/>
    </source>
</evidence>
<feature type="coiled-coil region" evidence="1">
    <location>
        <begin position="274"/>
        <end position="326"/>
    </location>
</feature>
<proteinExistence type="predicted"/>
<dbReference type="InterPro" id="IPR027417">
    <property type="entry name" value="P-loop_NTPase"/>
</dbReference>
<dbReference type="OrthoDB" id="9789562at2"/>
<dbReference type="Gene3D" id="3.40.50.300">
    <property type="entry name" value="P-loop containing nucleotide triphosphate hydrolases"/>
    <property type="match status" value="2"/>
</dbReference>
<gene>
    <name evidence="3" type="ORF">ThimaDRAFT_3320</name>
</gene>
<dbReference type="SUPFAM" id="SSF52540">
    <property type="entry name" value="P-loop containing nucleoside triphosphate hydrolases"/>
    <property type="match status" value="1"/>
</dbReference>